<dbReference type="EMBL" id="JAUTXT010000118">
    <property type="protein sequence ID" value="KAK3669137.1"/>
    <property type="molecule type" value="Genomic_DNA"/>
</dbReference>
<keyword evidence="3" id="KW-1185">Reference proteome</keyword>
<dbReference type="Proteomes" id="UP001274830">
    <property type="component" value="Unassembled WGS sequence"/>
</dbReference>
<dbReference type="Gene3D" id="3.30.70.100">
    <property type="match status" value="1"/>
</dbReference>
<sequence length="115" mass="13289">MPSPAEFHYNDFLSDSEDLQIPEGEFVIYGTVYAHPQHADALEAIYAYTNEHAKSEPGTLQYYLVRDADDRNVFHMFEHYASRAAFDEHNSQPIIQKLINEDNYIKGVKAKFFSP</sequence>
<dbReference type="InterPro" id="IPR007138">
    <property type="entry name" value="ABM_dom"/>
</dbReference>
<dbReference type="InterPro" id="IPR050744">
    <property type="entry name" value="AI-2_Isomerase_LsrG"/>
</dbReference>
<feature type="domain" description="ABM" evidence="1">
    <location>
        <begin position="26"/>
        <end position="115"/>
    </location>
</feature>
<dbReference type="PANTHER" id="PTHR33336:SF3">
    <property type="entry name" value="ABM DOMAIN-CONTAINING PROTEIN"/>
    <property type="match status" value="1"/>
</dbReference>
<reference evidence="2" key="1">
    <citation type="submission" date="2023-07" db="EMBL/GenBank/DDBJ databases">
        <title>Black Yeasts Isolated from many extreme environments.</title>
        <authorList>
            <person name="Coleine C."/>
            <person name="Stajich J.E."/>
            <person name="Selbmann L."/>
        </authorList>
    </citation>
    <scope>NUCLEOTIDE SEQUENCE</scope>
    <source>
        <strain evidence="2">CCFEE 5485</strain>
    </source>
</reference>
<proteinExistence type="predicted"/>
<protein>
    <recommendedName>
        <fullName evidence="1">ABM domain-containing protein</fullName>
    </recommendedName>
</protein>
<accession>A0AAE0TLY3</accession>
<dbReference type="InterPro" id="IPR011008">
    <property type="entry name" value="Dimeric_a/b-barrel"/>
</dbReference>
<dbReference type="PROSITE" id="PS51725">
    <property type="entry name" value="ABM"/>
    <property type="match status" value="1"/>
</dbReference>
<evidence type="ECO:0000313" key="2">
    <source>
        <dbReference type="EMBL" id="KAK3669137.1"/>
    </source>
</evidence>
<dbReference type="AlphaFoldDB" id="A0AAE0TLY3"/>
<organism evidence="2 3">
    <name type="scientific">Recurvomyces mirabilis</name>
    <dbReference type="NCBI Taxonomy" id="574656"/>
    <lineage>
        <taxon>Eukaryota</taxon>
        <taxon>Fungi</taxon>
        <taxon>Dikarya</taxon>
        <taxon>Ascomycota</taxon>
        <taxon>Pezizomycotina</taxon>
        <taxon>Dothideomycetes</taxon>
        <taxon>Dothideomycetidae</taxon>
        <taxon>Mycosphaerellales</taxon>
        <taxon>Teratosphaeriaceae</taxon>
        <taxon>Recurvomyces</taxon>
    </lineage>
</organism>
<gene>
    <name evidence="2" type="ORF">LTR78_010982</name>
</gene>
<comment type="caution">
    <text evidence="2">The sequence shown here is derived from an EMBL/GenBank/DDBJ whole genome shotgun (WGS) entry which is preliminary data.</text>
</comment>
<dbReference type="SUPFAM" id="SSF54909">
    <property type="entry name" value="Dimeric alpha+beta barrel"/>
    <property type="match status" value="1"/>
</dbReference>
<dbReference type="GO" id="GO:0016491">
    <property type="term" value="F:oxidoreductase activity"/>
    <property type="evidence" value="ECO:0007669"/>
    <property type="project" value="TreeGrafter"/>
</dbReference>
<evidence type="ECO:0000259" key="1">
    <source>
        <dbReference type="PROSITE" id="PS51725"/>
    </source>
</evidence>
<evidence type="ECO:0000313" key="3">
    <source>
        <dbReference type="Proteomes" id="UP001274830"/>
    </source>
</evidence>
<name>A0AAE0TLY3_9PEZI</name>
<dbReference type="PANTHER" id="PTHR33336">
    <property type="entry name" value="QUINOL MONOOXYGENASE YGIN-RELATED"/>
    <property type="match status" value="1"/>
</dbReference>
<feature type="non-terminal residue" evidence="2">
    <location>
        <position position="1"/>
    </location>
</feature>
<dbReference type="GO" id="GO:0005829">
    <property type="term" value="C:cytosol"/>
    <property type="evidence" value="ECO:0007669"/>
    <property type="project" value="TreeGrafter"/>
</dbReference>
<dbReference type="Pfam" id="PF03992">
    <property type="entry name" value="ABM"/>
    <property type="match status" value="1"/>
</dbReference>